<evidence type="ECO:0000313" key="8">
    <source>
        <dbReference type="EMBL" id="QDQ42738.1"/>
    </source>
</evidence>
<dbReference type="EMBL" id="JQNX01000001">
    <property type="protein sequence ID" value="KIE59297.1"/>
    <property type="molecule type" value="Genomic_DNA"/>
</dbReference>
<dbReference type="GO" id="GO:1990281">
    <property type="term" value="C:efflux pump complex"/>
    <property type="evidence" value="ECO:0007669"/>
    <property type="project" value="TreeGrafter"/>
</dbReference>
<feature type="domain" description="Multidrug resistance protein MdtA-like alpha-helical hairpin" evidence="4">
    <location>
        <begin position="89"/>
        <end position="154"/>
    </location>
</feature>
<dbReference type="Pfam" id="PF25917">
    <property type="entry name" value="BSH_RND"/>
    <property type="match status" value="1"/>
</dbReference>
<evidence type="ECO:0000256" key="2">
    <source>
        <dbReference type="SAM" id="Coils"/>
    </source>
</evidence>
<evidence type="ECO:0000259" key="4">
    <source>
        <dbReference type="Pfam" id="PF25876"/>
    </source>
</evidence>
<keyword evidence="9" id="KW-1185">Reference proteome</keyword>
<feature type="transmembrane region" description="Helical" evidence="3">
    <location>
        <begin position="7"/>
        <end position="27"/>
    </location>
</feature>
<dbReference type="InterPro" id="IPR006143">
    <property type="entry name" value="RND_pump_MFP"/>
</dbReference>
<reference evidence="10" key="3">
    <citation type="submission" date="2019-03" db="EMBL/GenBank/DDBJ databases">
        <title>Complete genome of Methylacidiphilum kamchatkense Kam1.</title>
        <authorList>
            <person name="Kruse T."/>
            <person name="Murarilal Ratnadevi C."/>
            <person name="Erikstad H.-A."/>
            <person name="Birkeland N.-K."/>
        </authorList>
    </citation>
    <scope>NUCLEOTIDE SEQUENCE [LARGE SCALE GENOMIC DNA]</scope>
    <source>
        <strain evidence="10">kam1</strain>
    </source>
</reference>
<evidence type="ECO:0000259" key="6">
    <source>
        <dbReference type="Pfam" id="PF25954"/>
    </source>
</evidence>
<sequence>MTAKKKKIMLVLFGTLIILCFGLFYYIRLRLSASETLTIYGNVDIREVQLAFYDTGRILKIYVQEGQRVKKGELLAELDPVRFEDAVRQAEHAVAVDKAALENAEITYKRDEALAKEQYISLQERDNALAALKEAKNKLKADEAALSLAKRELQDAKLYAPQDGVIEDRILEPGDMVTPQTPVFTMALDRPVWVRAYVPETYLGKIFLGMKAEILTDSYPGSVFQGWIGFISPVSEFTPKNVETPELRTKLVYQVRVYSENADYRLRLGMPATVRIPLNQPYPPEKPPLTMD</sequence>
<dbReference type="Pfam" id="PF25876">
    <property type="entry name" value="HH_MFP_RND"/>
    <property type="match status" value="1"/>
</dbReference>
<evidence type="ECO:0000259" key="5">
    <source>
        <dbReference type="Pfam" id="PF25917"/>
    </source>
</evidence>
<dbReference type="EMBL" id="CP037899">
    <property type="protein sequence ID" value="QDQ42738.1"/>
    <property type="molecule type" value="Genomic_DNA"/>
</dbReference>
<dbReference type="STRING" id="1202785.A946_00845"/>
<accession>A0A0C1RMR9</accession>
<reference evidence="8" key="2">
    <citation type="journal article" date="2019" name="BMC Genomics">
        <title>Complete genome sequence analysis of the thermoacidophilic verrucomicrobial methanotroph 'Candidatus Methylacidiphilum kamchatkense' strain Kam1 and comparison with its closest relatives.</title>
        <authorList>
            <person name="Kruse T."/>
            <person name="Ratnadevi C.M."/>
            <person name="Erikstad H.A."/>
            <person name="Birkeland N.K."/>
        </authorList>
    </citation>
    <scope>NUCLEOTIDE SEQUENCE</scope>
    <source>
        <strain evidence="8">Kam1</strain>
    </source>
</reference>
<dbReference type="InterPro" id="IPR058624">
    <property type="entry name" value="MdtA-like_HH"/>
</dbReference>
<dbReference type="Proteomes" id="UP000315925">
    <property type="component" value="Chromosome"/>
</dbReference>
<feature type="domain" description="CusB-like beta-barrel" evidence="6">
    <location>
        <begin position="191"/>
        <end position="276"/>
    </location>
</feature>
<evidence type="ECO:0000313" key="9">
    <source>
        <dbReference type="Proteomes" id="UP000031594"/>
    </source>
</evidence>
<proteinExistence type="inferred from homology"/>
<keyword evidence="3" id="KW-1133">Transmembrane helix</keyword>
<dbReference type="Gene3D" id="1.10.287.470">
    <property type="entry name" value="Helix hairpin bin"/>
    <property type="match status" value="1"/>
</dbReference>
<dbReference type="OrthoDB" id="9778236at2"/>
<keyword evidence="2" id="KW-0175">Coiled coil</keyword>
<dbReference type="InterPro" id="IPR058625">
    <property type="entry name" value="MdtA-like_BSH"/>
</dbReference>
<evidence type="ECO:0000313" key="10">
    <source>
        <dbReference type="Proteomes" id="UP000315925"/>
    </source>
</evidence>
<feature type="domain" description="Multidrug resistance protein MdtA-like barrel-sandwich hybrid" evidence="5">
    <location>
        <begin position="55"/>
        <end position="179"/>
    </location>
</feature>
<dbReference type="PANTHER" id="PTHR30469:SF15">
    <property type="entry name" value="HLYD FAMILY OF SECRETION PROTEINS"/>
    <property type="match status" value="1"/>
</dbReference>
<dbReference type="KEGG" id="mkc:kam1_1519"/>
<gene>
    <name evidence="7" type="ORF">A946_00845</name>
    <name evidence="8" type="ORF">kam1_1519</name>
</gene>
<dbReference type="SUPFAM" id="SSF111369">
    <property type="entry name" value="HlyD-like secretion proteins"/>
    <property type="match status" value="1"/>
</dbReference>
<dbReference type="Proteomes" id="UP000031594">
    <property type="component" value="Unassembled WGS sequence"/>
</dbReference>
<organism evidence="8 10">
    <name type="scientific">Methylacidiphilum kamchatkense Kam1</name>
    <dbReference type="NCBI Taxonomy" id="1202785"/>
    <lineage>
        <taxon>Bacteria</taxon>
        <taxon>Pseudomonadati</taxon>
        <taxon>Verrucomicrobiota</taxon>
        <taxon>Methylacidiphilae</taxon>
        <taxon>Methylacidiphilales</taxon>
        <taxon>Methylacidiphilaceae</taxon>
        <taxon>Methylacidiphilum (ex Ratnadevi et al. 2023)</taxon>
    </lineage>
</organism>
<dbReference type="Gene3D" id="2.40.50.100">
    <property type="match status" value="1"/>
</dbReference>
<dbReference type="InterPro" id="IPR058792">
    <property type="entry name" value="Beta-barrel_RND_2"/>
</dbReference>
<dbReference type="PANTHER" id="PTHR30469">
    <property type="entry name" value="MULTIDRUG RESISTANCE PROTEIN MDTA"/>
    <property type="match status" value="1"/>
</dbReference>
<dbReference type="AlphaFoldDB" id="A0A0C1RMR9"/>
<dbReference type="Pfam" id="PF25954">
    <property type="entry name" value="Beta-barrel_RND_2"/>
    <property type="match status" value="1"/>
</dbReference>
<dbReference type="GO" id="GO:0015562">
    <property type="term" value="F:efflux transmembrane transporter activity"/>
    <property type="evidence" value="ECO:0007669"/>
    <property type="project" value="TreeGrafter"/>
</dbReference>
<reference evidence="7 9" key="1">
    <citation type="submission" date="2014-08" db="EMBL/GenBank/DDBJ databases">
        <title>Methylacidiphilum kamchatkense strain Kam1 draft genome sequence.</title>
        <authorList>
            <person name="Birkeland N.-K."/>
            <person name="Erikstad H.A."/>
        </authorList>
    </citation>
    <scope>NUCLEOTIDE SEQUENCE [LARGE SCALE GENOMIC DNA]</scope>
    <source>
        <strain evidence="7 9">Kam1</strain>
    </source>
</reference>
<evidence type="ECO:0000256" key="1">
    <source>
        <dbReference type="ARBA" id="ARBA00009477"/>
    </source>
</evidence>
<keyword evidence="3" id="KW-0472">Membrane</keyword>
<comment type="similarity">
    <text evidence="1">Belongs to the membrane fusion protein (MFP) (TC 8.A.1) family.</text>
</comment>
<name>A0A0C1RMR9_9BACT</name>
<dbReference type="Gene3D" id="2.40.30.170">
    <property type="match status" value="1"/>
</dbReference>
<protein>
    <submittedName>
        <fullName evidence="8">HlyD family secretion protein</fullName>
    </submittedName>
    <submittedName>
        <fullName evidence="7">Membrane protein</fullName>
    </submittedName>
</protein>
<dbReference type="NCBIfam" id="TIGR01730">
    <property type="entry name" value="RND_mfp"/>
    <property type="match status" value="1"/>
</dbReference>
<keyword evidence="3" id="KW-0812">Transmembrane</keyword>
<evidence type="ECO:0000313" key="7">
    <source>
        <dbReference type="EMBL" id="KIE59297.1"/>
    </source>
</evidence>
<feature type="coiled-coil region" evidence="2">
    <location>
        <begin position="122"/>
        <end position="152"/>
    </location>
</feature>
<evidence type="ECO:0000256" key="3">
    <source>
        <dbReference type="SAM" id="Phobius"/>
    </source>
</evidence>
<dbReference type="RefSeq" id="WP_039720577.1">
    <property type="nucleotide sequence ID" value="NZ_CP037899.1"/>
</dbReference>